<gene>
    <name evidence="1" type="ORF">OUZ56_022746</name>
</gene>
<organism evidence="1 2">
    <name type="scientific">Daphnia magna</name>
    <dbReference type="NCBI Taxonomy" id="35525"/>
    <lineage>
        <taxon>Eukaryota</taxon>
        <taxon>Metazoa</taxon>
        <taxon>Ecdysozoa</taxon>
        <taxon>Arthropoda</taxon>
        <taxon>Crustacea</taxon>
        <taxon>Branchiopoda</taxon>
        <taxon>Diplostraca</taxon>
        <taxon>Cladocera</taxon>
        <taxon>Anomopoda</taxon>
        <taxon>Daphniidae</taxon>
        <taxon>Daphnia</taxon>
    </lineage>
</organism>
<comment type="caution">
    <text evidence="1">The sequence shown here is derived from an EMBL/GenBank/DDBJ whole genome shotgun (WGS) entry which is preliminary data.</text>
</comment>
<keyword evidence="2" id="KW-1185">Reference proteome</keyword>
<evidence type="ECO:0000313" key="1">
    <source>
        <dbReference type="EMBL" id="KAK4029784.1"/>
    </source>
</evidence>
<dbReference type="Proteomes" id="UP001234178">
    <property type="component" value="Unassembled WGS sequence"/>
</dbReference>
<proteinExistence type="predicted"/>
<dbReference type="EMBL" id="JAOYFB010000039">
    <property type="protein sequence ID" value="KAK4029784.1"/>
    <property type="molecule type" value="Genomic_DNA"/>
</dbReference>
<protein>
    <submittedName>
        <fullName evidence="1">Uncharacterized protein</fullName>
    </submittedName>
</protein>
<evidence type="ECO:0000313" key="2">
    <source>
        <dbReference type="Proteomes" id="UP001234178"/>
    </source>
</evidence>
<sequence length="70" mass="7780">MTHTFPSANSLAITFVSHRVAQSETMPEQLGLRIPSCVGGKTKVFLYSQFIIGNRVKLGTVHRTAPLFKY</sequence>
<name>A0ABR0AXE0_9CRUS</name>
<reference evidence="1 2" key="1">
    <citation type="journal article" date="2023" name="Nucleic Acids Res.">
        <title>The hologenome of Daphnia magna reveals possible DNA methylation and microbiome-mediated evolution of the host genome.</title>
        <authorList>
            <person name="Chaturvedi A."/>
            <person name="Li X."/>
            <person name="Dhandapani V."/>
            <person name="Marshall H."/>
            <person name="Kissane S."/>
            <person name="Cuenca-Cambronero M."/>
            <person name="Asole G."/>
            <person name="Calvet F."/>
            <person name="Ruiz-Romero M."/>
            <person name="Marangio P."/>
            <person name="Guigo R."/>
            <person name="Rago D."/>
            <person name="Mirbahai L."/>
            <person name="Eastwood N."/>
            <person name="Colbourne J.K."/>
            <person name="Zhou J."/>
            <person name="Mallon E."/>
            <person name="Orsini L."/>
        </authorList>
    </citation>
    <scope>NUCLEOTIDE SEQUENCE [LARGE SCALE GENOMIC DNA]</scope>
    <source>
        <strain evidence="1">LRV0_1</strain>
    </source>
</reference>
<accession>A0ABR0AXE0</accession>